<dbReference type="Proteomes" id="UP000024635">
    <property type="component" value="Unassembled WGS sequence"/>
</dbReference>
<comment type="caution">
    <text evidence="1">The sequence shown here is derived from an EMBL/GenBank/DDBJ whole genome shotgun (WGS) entry which is preliminary data.</text>
</comment>
<evidence type="ECO:0000313" key="1">
    <source>
        <dbReference type="EMBL" id="EYC30583.1"/>
    </source>
</evidence>
<gene>
    <name evidence="1" type="primary">Acey_s0005.g2734</name>
    <name evidence="1" type="ORF">Y032_0005g2734</name>
</gene>
<organism evidence="1 2">
    <name type="scientific">Ancylostoma ceylanicum</name>
    <dbReference type="NCBI Taxonomy" id="53326"/>
    <lineage>
        <taxon>Eukaryota</taxon>
        <taxon>Metazoa</taxon>
        <taxon>Ecdysozoa</taxon>
        <taxon>Nematoda</taxon>
        <taxon>Chromadorea</taxon>
        <taxon>Rhabditida</taxon>
        <taxon>Rhabditina</taxon>
        <taxon>Rhabditomorpha</taxon>
        <taxon>Strongyloidea</taxon>
        <taxon>Ancylostomatidae</taxon>
        <taxon>Ancylostomatinae</taxon>
        <taxon>Ancylostoma</taxon>
    </lineage>
</organism>
<keyword evidence="2" id="KW-1185">Reference proteome</keyword>
<name>A0A016VV28_9BILA</name>
<sequence length="335" mass="38824">MRQEMVAHHYKKGSVSRRSAIRRALETHTDGSPVATMDFIPDELGRLSDGSMFVHRLEPTLHVYYNSATIQMAARNGLHTLVADGVHSFQPRQLKRKGQLYTVHGVCSNGVEVPLLYAISSKKTEQVFPYATVQGCAFHLAQAWNRRRDHVGLPTFLSGMQKSFEVEAWWETIKGLVFLPRRLHREVRALRRPPVPVEHAAYGPCRRFLDYLEDTWYSGMFSDLWDKFEVHELRTTNLAEAYHNQLNTLMDGDHPTLSRLIEVLRDLDSEAESALITLQQNPSHTKHIRRKDLERRERISEEMRRFSSQYRGGVDNREIDDYCQNMSRFVSNTTI</sequence>
<dbReference type="EMBL" id="JARK01001341">
    <property type="protein sequence ID" value="EYC30583.1"/>
    <property type="molecule type" value="Genomic_DNA"/>
</dbReference>
<accession>A0A016VV28</accession>
<reference evidence="2" key="1">
    <citation type="journal article" date="2015" name="Nat. Genet.">
        <title>The genome and transcriptome of the zoonotic hookworm Ancylostoma ceylanicum identify infection-specific gene families.</title>
        <authorList>
            <person name="Schwarz E.M."/>
            <person name="Hu Y."/>
            <person name="Antoshechkin I."/>
            <person name="Miller M.M."/>
            <person name="Sternberg P.W."/>
            <person name="Aroian R.V."/>
        </authorList>
    </citation>
    <scope>NUCLEOTIDE SEQUENCE</scope>
    <source>
        <strain evidence="2">HY135</strain>
    </source>
</reference>
<evidence type="ECO:0008006" key="3">
    <source>
        <dbReference type="Google" id="ProtNLM"/>
    </source>
</evidence>
<protein>
    <recommendedName>
        <fullName evidence="3">MULE transposase domain-containing protein</fullName>
    </recommendedName>
</protein>
<dbReference type="OrthoDB" id="5839148at2759"/>
<proteinExistence type="predicted"/>
<dbReference type="AlphaFoldDB" id="A0A016VV28"/>
<evidence type="ECO:0000313" key="2">
    <source>
        <dbReference type="Proteomes" id="UP000024635"/>
    </source>
</evidence>